<keyword evidence="3" id="KW-0560">Oxidoreductase</keyword>
<dbReference type="PANTHER" id="PTHR43490:SF99">
    <property type="entry name" value="SHORT-CHAIN DEHYDROGENASE_REDUCTASE"/>
    <property type="match status" value="1"/>
</dbReference>
<dbReference type="InterPro" id="IPR036291">
    <property type="entry name" value="NAD(P)-bd_dom_sf"/>
</dbReference>
<name>A0A494VL28_9SPHI</name>
<dbReference type="Proteomes" id="UP000270046">
    <property type="component" value="Chromosome"/>
</dbReference>
<dbReference type="CDD" id="cd05324">
    <property type="entry name" value="carb_red_PTCR-like_SDR_c"/>
    <property type="match status" value="1"/>
</dbReference>
<protein>
    <submittedName>
        <fullName evidence="5">SDR family NAD(P)-dependent oxidoreductase</fullName>
    </submittedName>
</protein>
<comment type="similarity">
    <text evidence="1 4">Belongs to the short-chain dehydrogenases/reductases (SDR) family.</text>
</comment>
<sequence>MSNNKKVALITGANRGIGYETAKQLGEKGVAVIVAARNIKSAEETAAKLAGQDIEAYGIQLDVTNADERKAAAAYIDQKFGKLDILVNNAGVGPKEDDLFVKKTVATTADEFEYIFNTNLFSVVYLTNDVLPLLKKSDAGRIVNLSSILGSLTLHADPESPIAPFKRLSYAASKTALNTFTVLLADELKGTNIKVNSAHPGWVQTELGSVEHAPMSVPDGAKTSVELALIGEDGPNGRFIHLGEELPW</sequence>
<dbReference type="PRINTS" id="PR00081">
    <property type="entry name" value="GDHRDH"/>
</dbReference>
<dbReference type="InterPro" id="IPR045313">
    <property type="entry name" value="CBR1-like"/>
</dbReference>
<dbReference type="InterPro" id="IPR020904">
    <property type="entry name" value="Sc_DH/Rdtase_CS"/>
</dbReference>
<dbReference type="InterPro" id="IPR002347">
    <property type="entry name" value="SDR_fam"/>
</dbReference>
<evidence type="ECO:0000256" key="2">
    <source>
        <dbReference type="ARBA" id="ARBA00022857"/>
    </source>
</evidence>
<evidence type="ECO:0000313" key="6">
    <source>
        <dbReference type="Proteomes" id="UP000270046"/>
    </source>
</evidence>
<dbReference type="RefSeq" id="WP_119408467.1">
    <property type="nucleotide sequence ID" value="NZ_CP032869.1"/>
</dbReference>
<dbReference type="AlphaFoldDB" id="A0A494VL28"/>
<keyword evidence="6" id="KW-1185">Reference proteome</keyword>
<evidence type="ECO:0000256" key="4">
    <source>
        <dbReference type="RuleBase" id="RU000363"/>
    </source>
</evidence>
<gene>
    <name evidence="5" type="ORF">HYN43_005355</name>
</gene>
<accession>A0A494VL28</accession>
<organism evidence="5 6">
    <name type="scientific">Mucilaginibacter celer</name>
    <dbReference type="NCBI Taxonomy" id="2305508"/>
    <lineage>
        <taxon>Bacteria</taxon>
        <taxon>Pseudomonadati</taxon>
        <taxon>Bacteroidota</taxon>
        <taxon>Sphingobacteriia</taxon>
        <taxon>Sphingobacteriales</taxon>
        <taxon>Sphingobacteriaceae</taxon>
        <taxon>Mucilaginibacter</taxon>
    </lineage>
</organism>
<dbReference type="PRINTS" id="PR00080">
    <property type="entry name" value="SDRFAMILY"/>
</dbReference>
<dbReference type="SUPFAM" id="SSF51735">
    <property type="entry name" value="NAD(P)-binding Rossmann-fold domains"/>
    <property type="match status" value="1"/>
</dbReference>
<dbReference type="GO" id="GO:0016616">
    <property type="term" value="F:oxidoreductase activity, acting on the CH-OH group of donors, NAD or NADP as acceptor"/>
    <property type="evidence" value="ECO:0007669"/>
    <property type="project" value="InterPro"/>
</dbReference>
<dbReference type="Gene3D" id="3.40.50.720">
    <property type="entry name" value="NAD(P)-binding Rossmann-like Domain"/>
    <property type="match status" value="1"/>
</dbReference>
<dbReference type="EMBL" id="CP032869">
    <property type="protein sequence ID" value="AYL94759.1"/>
    <property type="molecule type" value="Genomic_DNA"/>
</dbReference>
<dbReference type="PANTHER" id="PTHR43490">
    <property type="entry name" value="(+)-NEOMENTHOL DEHYDROGENASE"/>
    <property type="match status" value="1"/>
</dbReference>
<keyword evidence="2" id="KW-0521">NADP</keyword>
<evidence type="ECO:0000256" key="1">
    <source>
        <dbReference type="ARBA" id="ARBA00006484"/>
    </source>
</evidence>
<dbReference type="Pfam" id="PF00106">
    <property type="entry name" value="adh_short"/>
    <property type="match status" value="1"/>
</dbReference>
<evidence type="ECO:0000313" key="5">
    <source>
        <dbReference type="EMBL" id="AYL94759.1"/>
    </source>
</evidence>
<evidence type="ECO:0000256" key="3">
    <source>
        <dbReference type="ARBA" id="ARBA00023002"/>
    </source>
</evidence>
<reference evidence="5 6" key="1">
    <citation type="submission" date="2018-10" db="EMBL/GenBank/DDBJ databases">
        <title>Genome sequencing of Mucilaginibacter sp. HYN0043.</title>
        <authorList>
            <person name="Kim M."/>
            <person name="Yi H."/>
        </authorList>
    </citation>
    <scope>NUCLEOTIDE SEQUENCE [LARGE SCALE GENOMIC DNA]</scope>
    <source>
        <strain evidence="5 6">HYN0043</strain>
    </source>
</reference>
<dbReference type="KEGG" id="muh:HYN43_005355"/>
<dbReference type="OrthoDB" id="5786478at2"/>
<proteinExistence type="inferred from homology"/>
<dbReference type="PROSITE" id="PS00061">
    <property type="entry name" value="ADH_SHORT"/>
    <property type="match status" value="1"/>
</dbReference>